<feature type="transmembrane region" description="Helical" evidence="2">
    <location>
        <begin position="51"/>
        <end position="71"/>
    </location>
</feature>
<organism evidence="3 4">
    <name type="scientific">Coniosporium apollinis (strain CBS 100218)</name>
    <name type="common">Rock-inhabiting black yeast</name>
    <dbReference type="NCBI Taxonomy" id="1168221"/>
    <lineage>
        <taxon>Eukaryota</taxon>
        <taxon>Fungi</taxon>
        <taxon>Dikarya</taxon>
        <taxon>Ascomycota</taxon>
        <taxon>Pezizomycotina</taxon>
        <taxon>Dothideomycetes</taxon>
        <taxon>Dothideomycetes incertae sedis</taxon>
        <taxon>Coniosporium</taxon>
    </lineage>
</organism>
<dbReference type="Proteomes" id="UP000016924">
    <property type="component" value="Unassembled WGS sequence"/>
</dbReference>
<feature type="transmembrane region" description="Helical" evidence="2">
    <location>
        <begin position="109"/>
        <end position="130"/>
    </location>
</feature>
<dbReference type="OMA" id="LWCIRIL"/>
<keyword evidence="2" id="KW-0812">Transmembrane</keyword>
<keyword evidence="4" id="KW-1185">Reference proteome</keyword>
<feature type="compositionally biased region" description="Polar residues" evidence="1">
    <location>
        <begin position="229"/>
        <end position="242"/>
    </location>
</feature>
<feature type="region of interest" description="Disordered" evidence="1">
    <location>
        <begin position="211"/>
        <end position="258"/>
    </location>
</feature>
<evidence type="ECO:0000313" key="3">
    <source>
        <dbReference type="EMBL" id="EON68579.1"/>
    </source>
</evidence>
<keyword evidence="2" id="KW-1133">Transmembrane helix</keyword>
<feature type="transmembrane region" description="Helical" evidence="2">
    <location>
        <begin position="20"/>
        <end position="39"/>
    </location>
</feature>
<dbReference type="EMBL" id="JH767598">
    <property type="protein sequence ID" value="EON68579.1"/>
    <property type="molecule type" value="Genomic_DNA"/>
</dbReference>
<reference evidence="4" key="1">
    <citation type="submission" date="2012-06" db="EMBL/GenBank/DDBJ databases">
        <title>The genome sequence of Coniosporium apollinis CBS 100218.</title>
        <authorList>
            <consortium name="The Broad Institute Genome Sequencing Platform"/>
            <person name="Cuomo C."/>
            <person name="Gorbushina A."/>
            <person name="Noack S."/>
            <person name="Walker B."/>
            <person name="Young S.K."/>
            <person name="Zeng Q."/>
            <person name="Gargeya S."/>
            <person name="Fitzgerald M."/>
            <person name="Haas B."/>
            <person name="Abouelleil A."/>
            <person name="Alvarado L."/>
            <person name="Arachchi H.M."/>
            <person name="Berlin A.M."/>
            <person name="Chapman S.B."/>
            <person name="Goldberg J."/>
            <person name="Griggs A."/>
            <person name="Gujja S."/>
            <person name="Hansen M."/>
            <person name="Howarth C."/>
            <person name="Imamovic A."/>
            <person name="Larimer J."/>
            <person name="McCowan C."/>
            <person name="Montmayeur A."/>
            <person name="Murphy C."/>
            <person name="Neiman D."/>
            <person name="Pearson M."/>
            <person name="Priest M."/>
            <person name="Roberts A."/>
            <person name="Saif S."/>
            <person name="Shea T."/>
            <person name="Sisk P."/>
            <person name="Sykes S."/>
            <person name="Wortman J."/>
            <person name="Nusbaum C."/>
            <person name="Birren B."/>
        </authorList>
    </citation>
    <scope>NUCLEOTIDE SEQUENCE [LARGE SCALE GENOMIC DNA]</scope>
    <source>
        <strain evidence="4">CBS 100218</strain>
    </source>
</reference>
<evidence type="ECO:0000256" key="2">
    <source>
        <dbReference type="SAM" id="Phobius"/>
    </source>
</evidence>
<dbReference type="OrthoDB" id="5211263at2759"/>
<accession>R7Z3J3</accession>
<protein>
    <submittedName>
        <fullName evidence="3">Uncharacterized protein</fullName>
    </submittedName>
</protein>
<dbReference type="RefSeq" id="XP_007783896.1">
    <property type="nucleotide sequence ID" value="XM_007785706.1"/>
</dbReference>
<proteinExistence type="predicted"/>
<dbReference type="AlphaFoldDB" id="R7Z3J3"/>
<name>R7Z3J3_CONA1</name>
<dbReference type="GeneID" id="19905148"/>
<keyword evidence="2" id="KW-0472">Membrane</keyword>
<dbReference type="eggNOG" id="ENOG502SH37">
    <property type="taxonomic scope" value="Eukaryota"/>
</dbReference>
<evidence type="ECO:0000313" key="4">
    <source>
        <dbReference type="Proteomes" id="UP000016924"/>
    </source>
</evidence>
<gene>
    <name evidence="3" type="ORF">W97_07837</name>
</gene>
<evidence type="ECO:0000256" key="1">
    <source>
        <dbReference type="SAM" id="MobiDB-lite"/>
    </source>
</evidence>
<dbReference type="HOGENOM" id="CLU_1019668_0_0_1"/>
<sequence length="295" mass="32517">MERVRDPNNPWLKRVLVPFWFIRGLVEVFFIGGTIYLMAARGNTRSSQGSYLVTLLFNLTLAALDIASIVLYSRHSLKPKTFLTFNVIGCAIWLIVFAMTIPYAMHGDYLSITIAFVILCVSSTSAISPAPSPTNQANQPGHPRLIWLGPLIYASVIYHRTRKAPTRGQYAPTANAAELYAGTPYAPVELSSTASQQNPYQQSPYQISPQEYYSHNAAPPPPQPTLPQSTAYMQTTSPQSTEYILPPPHPSQSPAPYVMPARHPSAQQGPYVMPAPYPHKSGIGEAEVMEMPATR</sequence>
<feature type="transmembrane region" description="Helical" evidence="2">
    <location>
        <begin position="83"/>
        <end position="102"/>
    </location>
</feature>
<feature type="transmembrane region" description="Helical" evidence="2">
    <location>
        <begin position="142"/>
        <end position="159"/>
    </location>
</feature>